<organism evidence="1 2">
    <name type="scientific">Artemia franciscana</name>
    <name type="common">Brine shrimp</name>
    <name type="synonym">Artemia sanfranciscana</name>
    <dbReference type="NCBI Taxonomy" id="6661"/>
    <lineage>
        <taxon>Eukaryota</taxon>
        <taxon>Metazoa</taxon>
        <taxon>Ecdysozoa</taxon>
        <taxon>Arthropoda</taxon>
        <taxon>Crustacea</taxon>
        <taxon>Branchiopoda</taxon>
        <taxon>Anostraca</taxon>
        <taxon>Artemiidae</taxon>
        <taxon>Artemia</taxon>
    </lineage>
</organism>
<gene>
    <name evidence="1" type="ORF">QYM36_013283</name>
</gene>
<dbReference type="Proteomes" id="UP001187531">
    <property type="component" value="Unassembled WGS sequence"/>
</dbReference>
<sequence length="96" mass="10900">MSRRLDVDSPRVIYSEESLEFSADKINNNDVICEDEDLNKFVEDLFIEMIDGDLVTVEILCDSDLIMAVVIFSGTLNEPLRTILFFSSSSLCKIML</sequence>
<keyword evidence="2" id="KW-1185">Reference proteome</keyword>
<evidence type="ECO:0000313" key="2">
    <source>
        <dbReference type="Proteomes" id="UP001187531"/>
    </source>
</evidence>
<reference evidence="1" key="1">
    <citation type="submission" date="2023-07" db="EMBL/GenBank/DDBJ databases">
        <title>Chromosome-level genome assembly of Artemia franciscana.</title>
        <authorList>
            <person name="Jo E."/>
        </authorList>
    </citation>
    <scope>NUCLEOTIDE SEQUENCE</scope>
    <source>
        <tissue evidence="1">Whole body</tissue>
    </source>
</reference>
<proteinExistence type="predicted"/>
<comment type="caution">
    <text evidence="1">The sequence shown here is derived from an EMBL/GenBank/DDBJ whole genome shotgun (WGS) entry which is preliminary data.</text>
</comment>
<evidence type="ECO:0000313" key="1">
    <source>
        <dbReference type="EMBL" id="KAK2709557.1"/>
    </source>
</evidence>
<dbReference type="AlphaFoldDB" id="A0AA88KYL0"/>
<protein>
    <submittedName>
        <fullName evidence="1">Uncharacterized protein</fullName>
    </submittedName>
</protein>
<name>A0AA88KYL0_ARTSF</name>
<accession>A0AA88KYL0</accession>
<dbReference type="EMBL" id="JAVRJZ010000017">
    <property type="protein sequence ID" value="KAK2709557.1"/>
    <property type="molecule type" value="Genomic_DNA"/>
</dbReference>